<dbReference type="eggNOG" id="arCOG05989">
    <property type="taxonomic scope" value="Archaea"/>
</dbReference>
<dbReference type="SUPFAM" id="SSF47413">
    <property type="entry name" value="lambda repressor-like DNA-binding domains"/>
    <property type="match status" value="1"/>
</dbReference>
<evidence type="ECO:0000313" key="3">
    <source>
        <dbReference type="Proteomes" id="UP000001431"/>
    </source>
</evidence>
<protein>
    <submittedName>
        <fullName evidence="2">Transcriptional regulator, XRE family</fullName>
    </submittedName>
</protein>
<reference evidence="2" key="1">
    <citation type="submission" date="2007-02" db="EMBL/GenBank/DDBJ databases">
        <title>Complete sequence of Pyrobaculum calidifontis JCM 11548.</title>
        <authorList>
            <consortium name="US DOE Joint Genome Institute"/>
            <person name="Copeland A."/>
            <person name="Lucas S."/>
            <person name="Lapidus A."/>
            <person name="Barry K."/>
            <person name="Glavina del Rio T."/>
            <person name="Dalin E."/>
            <person name="Tice H."/>
            <person name="Pitluck S."/>
            <person name="Chain P."/>
            <person name="Malfatti S."/>
            <person name="Shin M."/>
            <person name="Vergez L."/>
            <person name="Schmutz J."/>
            <person name="Larimer F."/>
            <person name="Land M."/>
            <person name="Hauser L."/>
            <person name="Kyrpides N."/>
            <person name="Mikhailova N."/>
            <person name="Cozen A.E."/>
            <person name="Fitz-Gibbon S.T."/>
            <person name="House C.H."/>
            <person name="Saltikov C."/>
            <person name="Lowe T.M."/>
            <person name="Richardson P."/>
        </authorList>
    </citation>
    <scope>NUCLEOTIDE SEQUENCE [LARGE SCALE GENOMIC DNA]</scope>
    <source>
        <strain evidence="2">JCM 11548</strain>
    </source>
</reference>
<dbReference type="Proteomes" id="UP000001431">
    <property type="component" value="Chromosome"/>
</dbReference>
<dbReference type="EMBL" id="CP000561">
    <property type="protein sequence ID" value="ABO08775.1"/>
    <property type="molecule type" value="Genomic_DNA"/>
</dbReference>
<dbReference type="Gene3D" id="1.10.260.40">
    <property type="entry name" value="lambda repressor-like DNA-binding domains"/>
    <property type="match status" value="1"/>
</dbReference>
<evidence type="ECO:0000259" key="1">
    <source>
        <dbReference type="PROSITE" id="PS50943"/>
    </source>
</evidence>
<dbReference type="CDD" id="cd00093">
    <property type="entry name" value="HTH_XRE"/>
    <property type="match status" value="1"/>
</dbReference>
<dbReference type="InterPro" id="IPR010982">
    <property type="entry name" value="Lambda_DNA-bd_dom_sf"/>
</dbReference>
<sequence length="133" mass="14591">MFLSFTSVKVKSTNYYPYSGGSNMVQITPEERAGVIRCLVEELEYGISDIARAAGVSPAAVSQWHSGKNTPTADKLERLYQSLGEAMDRCLPELPLSQLDIAQAVNVIAKALRSKTRREHVIKELSGCSRACN</sequence>
<accession>A3MVV8</accession>
<dbReference type="HOGENOM" id="CLU_1902015_0_0_2"/>
<dbReference type="KEGG" id="pcl:Pcal_1353"/>
<keyword evidence="3" id="KW-1185">Reference proteome</keyword>
<dbReference type="Pfam" id="PF01381">
    <property type="entry name" value="HTH_3"/>
    <property type="match status" value="1"/>
</dbReference>
<name>A3MVV8_PYRCJ</name>
<dbReference type="AlphaFoldDB" id="A3MVV8"/>
<dbReference type="PROSITE" id="PS50943">
    <property type="entry name" value="HTH_CROC1"/>
    <property type="match status" value="1"/>
</dbReference>
<dbReference type="InterPro" id="IPR001387">
    <property type="entry name" value="Cro/C1-type_HTH"/>
</dbReference>
<gene>
    <name evidence="2" type="ordered locus">Pcal_1353</name>
</gene>
<dbReference type="GO" id="GO:0003677">
    <property type="term" value="F:DNA binding"/>
    <property type="evidence" value="ECO:0007669"/>
    <property type="project" value="InterPro"/>
</dbReference>
<proteinExistence type="predicted"/>
<evidence type="ECO:0000313" key="2">
    <source>
        <dbReference type="EMBL" id="ABO08775.1"/>
    </source>
</evidence>
<feature type="domain" description="HTH cro/C1-type" evidence="1">
    <location>
        <begin position="48"/>
        <end position="90"/>
    </location>
</feature>
<organism evidence="2 3">
    <name type="scientific">Pyrobaculum calidifontis (strain DSM 21063 / JCM 11548 / VA1)</name>
    <dbReference type="NCBI Taxonomy" id="410359"/>
    <lineage>
        <taxon>Archaea</taxon>
        <taxon>Thermoproteota</taxon>
        <taxon>Thermoprotei</taxon>
        <taxon>Thermoproteales</taxon>
        <taxon>Thermoproteaceae</taxon>
        <taxon>Pyrobaculum</taxon>
    </lineage>
</organism>